<protein>
    <submittedName>
        <fullName evidence="4">Uncharacterized protein</fullName>
    </submittedName>
</protein>
<feature type="compositionally biased region" description="Basic and acidic residues" evidence="3">
    <location>
        <begin position="699"/>
        <end position="732"/>
    </location>
</feature>
<dbReference type="Proteomes" id="UP000001542">
    <property type="component" value="Unassembled WGS sequence"/>
</dbReference>
<gene>
    <name evidence="4" type="ORF">TVAG_282110</name>
</gene>
<reference evidence="4" key="2">
    <citation type="journal article" date="2007" name="Science">
        <title>Draft genome sequence of the sexually transmitted pathogen Trichomonas vaginalis.</title>
        <authorList>
            <person name="Carlton J.M."/>
            <person name="Hirt R.P."/>
            <person name="Silva J.C."/>
            <person name="Delcher A.L."/>
            <person name="Schatz M."/>
            <person name="Zhao Q."/>
            <person name="Wortman J.R."/>
            <person name="Bidwell S.L."/>
            <person name="Alsmark U.C.M."/>
            <person name="Besteiro S."/>
            <person name="Sicheritz-Ponten T."/>
            <person name="Noel C.J."/>
            <person name="Dacks J.B."/>
            <person name="Foster P.G."/>
            <person name="Simillion C."/>
            <person name="Van de Peer Y."/>
            <person name="Miranda-Saavedra D."/>
            <person name="Barton G.J."/>
            <person name="Westrop G.D."/>
            <person name="Mueller S."/>
            <person name="Dessi D."/>
            <person name="Fiori P.L."/>
            <person name="Ren Q."/>
            <person name="Paulsen I."/>
            <person name="Zhang H."/>
            <person name="Bastida-Corcuera F.D."/>
            <person name="Simoes-Barbosa A."/>
            <person name="Brown M.T."/>
            <person name="Hayes R.D."/>
            <person name="Mukherjee M."/>
            <person name="Okumura C.Y."/>
            <person name="Schneider R."/>
            <person name="Smith A.J."/>
            <person name="Vanacova S."/>
            <person name="Villalvazo M."/>
            <person name="Haas B.J."/>
            <person name="Pertea M."/>
            <person name="Feldblyum T.V."/>
            <person name="Utterback T.R."/>
            <person name="Shu C.L."/>
            <person name="Osoegawa K."/>
            <person name="de Jong P.J."/>
            <person name="Hrdy I."/>
            <person name="Horvathova L."/>
            <person name="Zubacova Z."/>
            <person name="Dolezal P."/>
            <person name="Malik S.B."/>
            <person name="Logsdon J.M. Jr."/>
            <person name="Henze K."/>
            <person name="Gupta A."/>
            <person name="Wang C.C."/>
            <person name="Dunne R.L."/>
            <person name="Upcroft J.A."/>
            <person name="Upcroft P."/>
            <person name="White O."/>
            <person name="Salzberg S.L."/>
            <person name="Tang P."/>
            <person name="Chiu C.-H."/>
            <person name="Lee Y.-S."/>
            <person name="Embley T.M."/>
            <person name="Coombs G.H."/>
            <person name="Mottram J.C."/>
            <person name="Tachezy J."/>
            <person name="Fraser-Liggett C.M."/>
            <person name="Johnson P.J."/>
        </authorList>
    </citation>
    <scope>NUCLEOTIDE SEQUENCE [LARGE SCALE GENOMIC DNA]</scope>
    <source>
        <strain evidence="4">G3</strain>
    </source>
</reference>
<feature type="region of interest" description="Disordered" evidence="3">
    <location>
        <begin position="514"/>
        <end position="741"/>
    </location>
</feature>
<accession>A2E9S6</accession>
<dbReference type="GO" id="GO:0030915">
    <property type="term" value="C:Smc5-Smc6 complex"/>
    <property type="evidence" value="ECO:0000318"/>
    <property type="project" value="GO_Central"/>
</dbReference>
<feature type="coiled-coil region" evidence="2">
    <location>
        <begin position="268"/>
        <end position="341"/>
    </location>
</feature>
<dbReference type="PANTHER" id="PTHR45916">
    <property type="entry name" value="STRUCTURAL MAINTENANCE OF CHROMOSOMES PROTEIN 5"/>
    <property type="match status" value="1"/>
</dbReference>
<feature type="compositionally biased region" description="Basic and acidic residues" evidence="3">
    <location>
        <begin position="632"/>
        <end position="661"/>
    </location>
</feature>
<evidence type="ECO:0000256" key="2">
    <source>
        <dbReference type="SAM" id="Coils"/>
    </source>
</evidence>
<feature type="compositionally biased region" description="Basic and acidic residues" evidence="3">
    <location>
        <begin position="579"/>
        <end position="622"/>
    </location>
</feature>
<dbReference type="Gene3D" id="1.10.287.1490">
    <property type="match status" value="1"/>
</dbReference>
<dbReference type="KEGG" id="tva:4768546"/>
<dbReference type="VEuPathDB" id="TrichDB:TVAGG3_0043490"/>
<feature type="compositionally biased region" description="Basic and acidic residues" evidence="3">
    <location>
        <begin position="522"/>
        <end position="568"/>
    </location>
</feature>
<dbReference type="VEuPathDB" id="TrichDB:TVAG_282110"/>
<evidence type="ECO:0000313" key="5">
    <source>
        <dbReference type="Proteomes" id="UP000001542"/>
    </source>
</evidence>
<dbReference type="AlphaFoldDB" id="A2E9S6"/>
<dbReference type="GO" id="GO:0003697">
    <property type="term" value="F:single-stranded DNA binding"/>
    <property type="evidence" value="ECO:0000318"/>
    <property type="project" value="GO_Central"/>
</dbReference>
<name>A2E9S6_TRIV3</name>
<feature type="compositionally biased region" description="Basic and acidic residues" evidence="3">
    <location>
        <begin position="670"/>
        <end position="692"/>
    </location>
</feature>
<sequence length="741" mass="84648">MSHGYRSMPVSPGGPLPPLISPNAAAASNARAFNLELQKTRANVMDTIQAESNARSRLNNKFESQINLAGHEFNPKIHTLDRQSSFTKKQLAALLQQITEINAVSIQNMKNSCENSKLQLEQKIKQDSINRLNPITEEQRVQVSKLQKVTENIVSFFSKISDSVRDLDSNFDKCDKDIADYNRQTSSAMSDITPRIAVIESKATALEATAEGFVRMIGQTQDMINKQKEIRDTLKSIEDEGIDNAVSQMGQEAYSVISSKTTELDQRISEAETNITSLEGSLQSAEQSQAQQDAQVNNMSRKFMELEGTLKSDEEEILGKLQSLDQKLQEVKTRLSREMEDHVESITSDHQFSEEDFQGNVQHLSDLSALDLKNLTNDWTEFTDNNKKVQNDVDEMIYNSFNTLQGKGNVVQRVKTCEQRLQWCMARLDYWARDDAKRKRSAMEDGDAMLRKVTELEEKMAEFENNLKQLDNKDAEPIQSDVVVHFTEMPPKPENPQLEPKNDKLSIDEKMRLTYAENDEFTPLKKSKEDEERAAERLKKLQEQKEKRKERLQHQQEQEHITEDFVNEKEEENSPQNNEEEKQELKEKPKTTKSMERLAIKDKPLENLESSKKQNKSSEHLKPNSMSLKANVESKVDDELEKKEEEKEGGLKAMIESKVEKQEEEEEQNEDVKKSNEKLDLKGKIAEKAENRAEEEEEDKKSTENLDLKGKIAEKAEAKADAEVRKSNEKLSLKGSLGAKL</sequence>
<evidence type="ECO:0000256" key="1">
    <source>
        <dbReference type="ARBA" id="ARBA00023054"/>
    </source>
</evidence>
<feature type="coiled-coil region" evidence="2">
    <location>
        <begin position="446"/>
        <end position="473"/>
    </location>
</feature>
<evidence type="ECO:0000313" key="4">
    <source>
        <dbReference type="EMBL" id="EAY10611.1"/>
    </source>
</evidence>
<dbReference type="RefSeq" id="XP_001322834.1">
    <property type="nucleotide sequence ID" value="XM_001322799.1"/>
</dbReference>
<keyword evidence="1 2" id="KW-0175">Coiled coil</keyword>
<dbReference type="InParanoid" id="A2E9S6"/>
<keyword evidence="5" id="KW-1185">Reference proteome</keyword>
<dbReference type="GO" id="GO:0000724">
    <property type="term" value="P:double-strand break repair via homologous recombination"/>
    <property type="evidence" value="ECO:0000318"/>
    <property type="project" value="GO_Central"/>
</dbReference>
<organism evidence="4 5">
    <name type="scientific">Trichomonas vaginalis (strain ATCC PRA-98 / G3)</name>
    <dbReference type="NCBI Taxonomy" id="412133"/>
    <lineage>
        <taxon>Eukaryota</taxon>
        <taxon>Metamonada</taxon>
        <taxon>Parabasalia</taxon>
        <taxon>Trichomonadida</taxon>
        <taxon>Trichomonadidae</taxon>
        <taxon>Trichomonas</taxon>
    </lineage>
</organism>
<proteinExistence type="predicted"/>
<evidence type="ECO:0000256" key="3">
    <source>
        <dbReference type="SAM" id="MobiDB-lite"/>
    </source>
</evidence>
<dbReference type="GO" id="GO:0005634">
    <property type="term" value="C:nucleus"/>
    <property type="evidence" value="ECO:0000318"/>
    <property type="project" value="GO_Central"/>
</dbReference>
<dbReference type="EMBL" id="DS113335">
    <property type="protein sequence ID" value="EAY10611.1"/>
    <property type="molecule type" value="Genomic_DNA"/>
</dbReference>
<dbReference type="PANTHER" id="PTHR45916:SF1">
    <property type="entry name" value="STRUCTURAL MAINTENANCE OF CHROMOSOMES PROTEIN 5"/>
    <property type="match status" value="1"/>
</dbReference>
<reference evidence="4" key="1">
    <citation type="submission" date="2006-10" db="EMBL/GenBank/DDBJ databases">
        <authorList>
            <person name="Amadeo P."/>
            <person name="Zhao Q."/>
            <person name="Wortman J."/>
            <person name="Fraser-Liggett C."/>
            <person name="Carlton J."/>
        </authorList>
    </citation>
    <scope>NUCLEOTIDE SEQUENCE</scope>
    <source>
        <strain evidence="4">G3</strain>
    </source>
</reference>